<evidence type="ECO:0000259" key="1">
    <source>
        <dbReference type="SMART" id="SM00251"/>
    </source>
</evidence>
<name>A0A7R9M8V0_9ACAR</name>
<evidence type="ECO:0000313" key="3">
    <source>
        <dbReference type="Proteomes" id="UP000728032"/>
    </source>
</evidence>
<reference evidence="2" key="1">
    <citation type="submission" date="2020-11" db="EMBL/GenBank/DDBJ databases">
        <authorList>
            <person name="Tran Van P."/>
        </authorList>
    </citation>
    <scope>NUCLEOTIDE SEQUENCE</scope>
</reference>
<keyword evidence="3" id="KW-1185">Reference proteome</keyword>
<sequence>MHCLAGVSLVDSSSDCCERASSRLPPTADAMLTLNGNSALSSPPTLLDFADSDSRQSNADFHAMEPIHAFDVFAAADSALLPLSDFALDEAFGGFQDQQCAAPNWTLRAPEQWQPHDVSDWIRTWAAHNGVQDLEVAHLLYNHMPGFELCQLRREYFTSVCPQFGDLIFEALQLLRQQHARQQHFQPPEFAFPSFDLLCPQNNVCLDLDAHH</sequence>
<proteinExistence type="predicted"/>
<dbReference type="AlphaFoldDB" id="A0A7R9M8V0"/>
<feature type="non-terminal residue" evidence="2">
    <location>
        <position position="212"/>
    </location>
</feature>
<dbReference type="InterPro" id="IPR013761">
    <property type="entry name" value="SAM/pointed_sf"/>
</dbReference>
<gene>
    <name evidence="2" type="ORF">ONB1V03_LOCUS12391</name>
</gene>
<dbReference type="SUPFAM" id="SSF47769">
    <property type="entry name" value="SAM/Pointed domain"/>
    <property type="match status" value="1"/>
</dbReference>
<dbReference type="EMBL" id="CAJPVJ010009976">
    <property type="protein sequence ID" value="CAG2172935.1"/>
    <property type="molecule type" value="Genomic_DNA"/>
</dbReference>
<dbReference type="Proteomes" id="UP000728032">
    <property type="component" value="Unassembled WGS sequence"/>
</dbReference>
<evidence type="ECO:0000313" key="2">
    <source>
        <dbReference type="EMBL" id="CAD7655748.1"/>
    </source>
</evidence>
<organism evidence="2">
    <name type="scientific">Oppiella nova</name>
    <dbReference type="NCBI Taxonomy" id="334625"/>
    <lineage>
        <taxon>Eukaryota</taxon>
        <taxon>Metazoa</taxon>
        <taxon>Ecdysozoa</taxon>
        <taxon>Arthropoda</taxon>
        <taxon>Chelicerata</taxon>
        <taxon>Arachnida</taxon>
        <taxon>Acari</taxon>
        <taxon>Acariformes</taxon>
        <taxon>Sarcoptiformes</taxon>
        <taxon>Oribatida</taxon>
        <taxon>Brachypylina</taxon>
        <taxon>Oppioidea</taxon>
        <taxon>Oppiidae</taxon>
        <taxon>Oppiella</taxon>
    </lineage>
</organism>
<dbReference type="Gene3D" id="1.10.150.50">
    <property type="entry name" value="Transcription Factor, Ets-1"/>
    <property type="match status" value="1"/>
</dbReference>
<dbReference type="GO" id="GO:0043565">
    <property type="term" value="F:sequence-specific DNA binding"/>
    <property type="evidence" value="ECO:0007669"/>
    <property type="project" value="InterPro"/>
</dbReference>
<dbReference type="InterPro" id="IPR003118">
    <property type="entry name" value="Pointed_dom"/>
</dbReference>
<protein>
    <recommendedName>
        <fullName evidence="1">PNT domain-containing protein</fullName>
    </recommendedName>
</protein>
<dbReference type="Pfam" id="PF02198">
    <property type="entry name" value="SAM_PNT"/>
    <property type="match status" value="1"/>
</dbReference>
<accession>A0A7R9M8V0</accession>
<dbReference type="OrthoDB" id="5975550at2759"/>
<dbReference type="SMART" id="SM00251">
    <property type="entry name" value="SAM_PNT"/>
    <property type="match status" value="1"/>
</dbReference>
<feature type="domain" description="PNT" evidence="1">
    <location>
        <begin position="92"/>
        <end position="179"/>
    </location>
</feature>
<dbReference type="EMBL" id="OC924801">
    <property type="protein sequence ID" value="CAD7655748.1"/>
    <property type="molecule type" value="Genomic_DNA"/>
</dbReference>